<organism evidence="1">
    <name type="scientific">viral metagenome</name>
    <dbReference type="NCBI Taxonomy" id="1070528"/>
    <lineage>
        <taxon>unclassified sequences</taxon>
        <taxon>metagenomes</taxon>
        <taxon>organismal metagenomes</taxon>
    </lineage>
</organism>
<sequence length="61" mass="7006">MPKRIKCPINPKTKEKFECQDCKFRDACIEDILNDLQQKFINSAAKAGRGIGKLLKERRGI</sequence>
<protein>
    <submittedName>
        <fullName evidence="1">Uncharacterized protein</fullName>
    </submittedName>
</protein>
<name>A0A6M3LPI3_9ZZZZ</name>
<dbReference type="EMBL" id="MT143480">
    <property type="protein sequence ID" value="QJA97287.1"/>
    <property type="molecule type" value="Genomic_DNA"/>
</dbReference>
<gene>
    <name evidence="1" type="ORF">MM415B06390_0003</name>
</gene>
<reference evidence="1" key="1">
    <citation type="submission" date="2020-03" db="EMBL/GenBank/DDBJ databases">
        <title>The deep terrestrial virosphere.</title>
        <authorList>
            <person name="Holmfeldt K."/>
            <person name="Nilsson E."/>
            <person name="Simone D."/>
            <person name="Lopez-Fernandez M."/>
            <person name="Wu X."/>
            <person name="de Brujin I."/>
            <person name="Lundin D."/>
            <person name="Andersson A."/>
            <person name="Bertilsson S."/>
            <person name="Dopson M."/>
        </authorList>
    </citation>
    <scope>NUCLEOTIDE SEQUENCE</scope>
    <source>
        <strain evidence="1">MM415B06390</strain>
    </source>
</reference>
<accession>A0A6M3LPI3</accession>
<dbReference type="AlphaFoldDB" id="A0A6M3LPI3"/>
<evidence type="ECO:0000313" key="1">
    <source>
        <dbReference type="EMBL" id="QJA97287.1"/>
    </source>
</evidence>
<proteinExistence type="predicted"/>